<evidence type="ECO:0000313" key="2">
    <source>
        <dbReference type="Proteomes" id="UP000020681"/>
    </source>
</evidence>
<sequence>MGAALFDHRAAPAHLFGALFALHAGPAALAVGVEEHR</sequence>
<dbReference type="Proteomes" id="UP000020681">
    <property type="component" value="Unassembled WGS sequence"/>
</dbReference>
<gene>
    <name evidence="1" type="ORF">I551_1502</name>
</gene>
<evidence type="ECO:0000313" key="1">
    <source>
        <dbReference type="EMBL" id="EUA92014.1"/>
    </source>
</evidence>
<dbReference type="EMBL" id="JAOL01000082">
    <property type="protein sequence ID" value="EUA92014.1"/>
    <property type="molecule type" value="Genomic_DNA"/>
</dbReference>
<proteinExistence type="predicted"/>
<keyword evidence="2" id="KW-1185">Reference proteome</keyword>
<organism evidence="1 2">
    <name type="scientific">Mycobacterium ulcerans str. Harvey</name>
    <dbReference type="NCBI Taxonomy" id="1299332"/>
    <lineage>
        <taxon>Bacteria</taxon>
        <taxon>Bacillati</taxon>
        <taxon>Actinomycetota</taxon>
        <taxon>Actinomycetes</taxon>
        <taxon>Mycobacteriales</taxon>
        <taxon>Mycobacteriaceae</taxon>
        <taxon>Mycobacterium</taxon>
        <taxon>Mycobacterium ulcerans group</taxon>
    </lineage>
</organism>
<protein>
    <submittedName>
        <fullName evidence="1">Membrane protein</fullName>
    </submittedName>
</protein>
<comment type="caution">
    <text evidence="1">The sequence shown here is derived from an EMBL/GenBank/DDBJ whole genome shotgun (WGS) entry which is preliminary data.</text>
</comment>
<name>A0ABN0R4U8_MYCUL</name>
<reference evidence="1 2" key="1">
    <citation type="submission" date="2014-01" db="EMBL/GenBank/DDBJ databases">
        <authorList>
            <person name="Dobos K."/>
            <person name="Lenaerts A."/>
            <person name="Ordway D."/>
            <person name="DeGroote M.A."/>
            <person name="Parker T."/>
            <person name="Sizemore C."/>
            <person name="Tallon L.J."/>
            <person name="Sadzewicz L.K."/>
            <person name="Sengamalay N."/>
            <person name="Fraser C.M."/>
            <person name="Hine E."/>
            <person name="Shefchek K.A."/>
            <person name="Das S.P."/>
            <person name="Tettelin H."/>
        </authorList>
    </citation>
    <scope>NUCLEOTIDE SEQUENCE [LARGE SCALE GENOMIC DNA]</scope>
    <source>
        <strain evidence="1 2">Harvey</strain>
    </source>
</reference>
<accession>A0ABN0R4U8</accession>